<organism evidence="2 3">
    <name type="scientific">Pengzhenrongella frigida</name>
    <dbReference type="NCBI Taxonomy" id="1259133"/>
    <lineage>
        <taxon>Bacteria</taxon>
        <taxon>Bacillati</taxon>
        <taxon>Actinomycetota</taxon>
        <taxon>Actinomycetes</taxon>
        <taxon>Micrococcales</taxon>
        <taxon>Pengzhenrongella</taxon>
    </lineage>
</organism>
<dbReference type="GO" id="GO:0005737">
    <property type="term" value="C:cytoplasm"/>
    <property type="evidence" value="ECO:0007669"/>
    <property type="project" value="TreeGrafter"/>
</dbReference>
<name>A0A4Q5N5M9_9MICO</name>
<reference evidence="2 3" key="1">
    <citation type="submission" date="2019-01" db="EMBL/GenBank/DDBJ databases">
        <title>Novel species of Cellulomonas.</title>
        <authorList>
            <person name="Liu Q."/>
            <person name="Xin Y.-H."/>
        </authorList>
    </citation>
    <scope>NUCLEOTIDE SEQUENCE [LARGE SCALE GENOMIC DNA]</scope>
    <source>
        <strain evidence="2 3">HLT2-17</strain>
    </source>
</reference>
<dbReference type="GO" id="GO:1990189">
    <property type="term" value="F:protein N-terminal-serine acetyltransferase activity"/>
    <property type="evidence" value="ECO:0007669"/>
    <property type="project" value="TreeGrafter"/>
</dbReference>
<dbReference type="Proteomes" id="UP000293764">
    <property type="component" value="Unassembled WGS sequence"/>
</dbReference>
<dbReference type="OrthoDB" id="2061990at2"/>
<dbReference type="RefSeq" id="WP_130100842.1">
    <property type="nucleotide sequence ID" value="NZ_SDWW01000002.1"/>
</dbReference>
<proteinExistence type="predicted"/>
<sequence length="188" mass="20098">MPDDPTPPTPAGPPPAIELRVLSALALRALYRLDLATASDLVGARMPEFFTTEGWLWRWRLHQIEADPDSAHWYVRAAVAVAPDDAAAPSLVVGHAGFHGPPDAGTIEIGYTVVPALRGRGYGHGIVAALLAEAAREANVRIVRASISPTNAASLALVQRAGFVQVGEQWDDEDGLELVFERPVVLVE</sequence>
<evidence type="ECO:0000313" key="3">
    <source>
        <dbReference type="Proteomes" id="UP000293764"/>
    </source>
</evidence>
<dbReference type="GO" id="GO:0008999">
    <property type="term" value="F:protein-N-terminal-alanine acetyltransferase activity"/>
    <property type="evidence" value="ECO:0007669"/>
    <property type="project" value="TreeGrafter"/>
</dbReference>
<dbReference type="InterPro" id="IPR000182">
    <property type="entry name" value="GNAT_dom"/>
</dbReference>
<feature type="domain" description="N-acetyltransferase" evidence="1">
    <location>
        <begin position="25"/>
        <end position="183"/>
    </location>
</feature>
<dbReference type="Pfam" id="PF13302">
    <property type="entry name" value="Acetyltransf_3"/>
    <property type="match status" value="1"/>
</dbReference>
<dbReference type="SUPFAM" id="SSF55729">
    <property type="entry name" value="Acyl-CoA N-acyltransferases (Nat)"/>
    <property type="match status" value="1"/>
</dbReference>
<dbReference type="PROSITE" id="PS51186">
    <property type="entry name" value="GNAT"/>
    <property type="match status" value="1"/>
</dbReference>
<dbReference type="EMBL" id="SDWW01000002">
    <property type="protein sequence ID" value="RYV52853.1"/>
    <property type="molecule type" value="Genomic_DNA"/>
</dbReference>
<keyword evidence="3" id="KW-1185">Reference proteome</keyword>
<gene>
    <name evidence="2" type="ORF">EUA98_01240</name>
</gene>
<dbReference type="PANTHER" id="PTHR43441">
    <property type="entry name" value="RIBOSOMAL-PROTEIN-SERINE ACETYLTRANSFERASE"/>
    <property type="match status" value="1"/>
</dbReference>
<keyword evidence="2" id="KW-0808">Transferase</keyword>
<protein>
    <submittedName>
        <fullName evidence="2">N-acetyltransferase</fullName>
    </submittedName>
</protein>
<dbReference type="PANTHER" id="PTHR43441:SF6">
    <property type="entry name" value="N-ACETYLTRANSFERASE DOMAIN-CONTAINING PROTEIN"/>
    <property type="match status" value="1"/>
</dbReference>
<comment type="caution">
    <text evidence="2">The sequence shown here is derived from an EMBL/GenBank/DDBJ whole genome shotgun (WGS) entry which is preliminary data.</text>
</comment>
<accession>A0A4Q5N5M9</accession>
<dbReference type="InterPro" id="IPR051908">
    <property type="entry name" value="Ribosomal_N-acetyltransferase"/>
</dbReference>
<dbReference type="AlphaFoldDB" id="A0A4Q5N5M9"/>
<dbReference type="InterPro" id="IPR016181">
    <property type="entry name" value="Acyl_CoA_acyltransferase"/>
</dbReference>
<evidence type="ECO:0000259" key="1">
    <source>
        <dbReference type="PROSITE" id="PS51186"/>
    </source>
</evidence>
<evidence type="ECO:0000313" key="2">
    <source>
        <dbReference type="EMBL" id="RYV52853.1"/>
    </source>
</evidence>
<dbReference type="Gene3D" id="3.40.630.30">
    <property type="match status" value="1"/>
</dbReference>